<comment type="similarity">
    <text evidence="1">Belongs to the HyuE racemase family.</text>
</comment>
<protein>
    <submittedName>
        <fullName evidence="2">Aspartate/glutamate racemase family protein</fullName>
    </submittedName>
</protein>
<dbReference type="Proteomes" id="UP001141619">
    <property type="component" value="Unassembled WGS sequence"/>
</dbReference>
<dbReference type="SUPFAM" id="SSF53681">
    <property type="entry name" value="Aspartate/glutamate racemase"/>
    <property type="match status" value="1"/>
</dbReference>
<dbReference type="InterPro" id="IPR053714">
    <property type="entry name" value="Iso_Racemase_Enz_sf"/>
</dbReference>
<dbReference type="InterPro" id="IPR052186">
    <property type="entry name" value="Hydantoin_racemase-like"/>
</dbReference>
<dbReference type="GO" id="GO:0047661">
    <property type="term" value="F:amino-acid racemase activity"/>
    <property type="evidence" value="ECO:0007669"/>
    <property type="project" value="InterPro"/>
</dbReference>
<sequence length="255" mass="27665">MALIRVITPLCSMSDEMAKDTMNEVNCLSDIQFSFDNVVLGVGPASIENSFDEAYTAPLVAIKAMEAEQDGCQAVIIDCMGDPGMHAAREAVSIPVIGPGECAMHMAATLGHQFSCVSILDSVRPIFFDHARIYGIGHKLASVRTIGVGVTELEKYGAEQINAMLLEQSLKCIQEDHADSIILGCTGFVGVAEWLQQELEKQGFAVPVINPLPTAALQAIAMIRGKIRHSKRAYKKPNLQKYEGVKFPSPDTTKR</sequence>
<evidence type="ECO:0000313" key="2">
    <source>
        <dbReference type="EMBL" id="MDA5193834.1"/>
    </source>
</evidence>
<dbReference type="InterPro" id="IPR001920">
    <property type="entry name" value="Asp/Glu_race"/>
</dbReference>
<dbReference type="Gene3D" id="3.40.50.12500">
    <property type="match status" value="1"/>
</dbReference>
<reference evidence="2" key="1">
    <citation type="submission" date="2022-08" db="EMBL/GenBank/DDBJ databases">
        <authorList>
            <person name="Vandamme P."/>
            <person name="Hettiarachchi A."/>
            <person name="Peeters C."/>
            <person name="Cnockaert M."/>
            <person name="Carlier A."/>
        </authorList>
    </citation>
    <scope>NUCLEOTIDE SEQUENCE</scope>
    <source>
        <strain evidence="2">LMG 31809</strain>
    </source>
</reference>
<dbReference type="PANTHER" id="PTHR28047">
    <property type="entry name" value="PROTEIN DCG1"/>
    <property type="match status" value="1"/>
</dbReference>
<gene>
    <name evidence="2" type="ORF">NYP16_07700</name>
</gene>
<organism evidence="2 3">
    <name type="scientific">Govanella unica</name>
    <dbReference type="NCBI Taxonomy" id="2975056"/>
    <lineage>
        <taxon>Bacteria</taxon>
        <taxon>Pseudomonadati</taxon>
        <taxon>Pseudomonadota</taxon>
        <taxon>Alphaproteobacteria</taxon>
        <taxon>Emcibacterales</taxon>
        <taxon>Govanellaceae</taxon>
        <taxon>Govanella</taxon>
    </lineage>
</organism>
<evidence type="ECO:0000256" key="1">
    <source>
        <dbReference type="ARBA" id="ARBA00038414"/>
    </source>
</evidence>
<dbReference type="EMBL" id="JANWOI010000002">
    <property type="protein sequence ID" value="MDA5193834.1"/>
    <property type="molecule type" value="Genomic_DNA"/>
</dbReference>
<comment type="caution">
    <text evidence="2">The sequence shown here is derived from an EMBL/GenBank/DDBJ whole genome shotgun (WGS) entry which is preliminary data.</text>
</comment>
<dbReference type="AlphaFoldDB" id="A0A9X3Z7C5"/>
<keyword evidence="3" id="KW-1185">Reference proteome</keyword>
<name>A0A9X3Z7C5_9PROT</name>
<accession>A0A9X3Z7C5</accession>
<dbReference type="Pfam" id="PF01177">
    <property type="entry name" value="Asp_Glu_race"/>
    <property type="match status" value="1"/>
</dbReference>
<dbReference type="PANTHER" id="PTHR28047:SF5">
    <property type="entry name" value="PROTEIN DCG1"/>
    <property type="match status" value="1"/>
</dbReference>
<reference evidence="2" key="2">
    <citation type="journal article" date="2023" name="Syst. Appl. Microbiol.">
        <title>Govania unica gen. nov., sp. nov., a rare biosphere bacterium that represents a novel family in the class Alphaproteobacteria.</title>
        <authorList>
            <person name="Vandamme P."/>
            <person name="Peeters C."/>
            <person name="Hettiarachchi A."/>
            <person name="Cnockaert M."/>
            <person name="Carlier A."/>
        </authorList>
    </citation>
    <scope>NUCLEOTIDE SEQUENCE</scope>
    <source>
        <strain evidence="2">LMG 31809</strain>
    </source>
</reference>
<evidence type="ECO:0000313" key="3">
    <source>
        <dbReference type="Proteomes" id="UP001141619"/>
    </source>
</evidence>
<dbReference type="InterPro" id="IPR015942">
    <property type="entry name" value="Asp/Glu/hydantoin_racemase"/>
</dbReference>
<proteinExistence type="inferred from homology"/>
<dbReference type="RefSeq" id="WP_274943527.1">
    <property type="nucleotide sequence ID" value="NZ_JANWOI010000002.1"/>
</dbReference>